<dbReference type="AlphaFoldDB" id="A0A0F9BNG1"/>
<protein>
    <submittedName>
        <fullName evidence="2">Uncharacterized protein</fullName>
    </submittedName>
</protein>
<feature type="region of interest" description="Disordered" evidence="1">
    <location>
        <begin position="94"/>
        <end position="146"/>
    </location>
</feature>
<reference evidence="2" key="1">
    <citation type="journal article" date="2015" name="Nature">
        <title>Complex archaea that bridge the gap between prokaryotes and eukaryotes.</title>
        <authorList>
            <person name="Spang A."/>
            <person name="Saw J.H."/>
            <person name="Jorgensen S.L."/>
            <person name="Zaremba-Niedzwiedzka K."/>
            <person name="Martijn J."/>
            <person name="Lind A.E."/>
            <person name="van Eijk R."/>
            <person name="Schleper C."/>
            <person name="Guy L."/>
            <person name="Ettema T.J."/>
        </authorList>
    </citation>
    <scope>NUCLEOTIDE SEQUENCE</scope>
</reference>
<sequence>DIIKECKCPECKGKLYFSDQHNKINNLKVTFLRLCNFCHIMFIYSGRYKTEESFDKALKFFSKTVYRKYREYRKEKNKRFLENIKNNPKRYGIDVKEKKGNKLNNVKGKPKIVKKPSQREKKKNSKIAIKPNLREEYRRRKNVRRY</sequence>
<dbReference type="EMBL" id="LAZR01036990">
    <property type="protein sequence ID" value="KKL23400.1"/>
    <property type="molecule type" value="Genomic_DNA"/>
</dbReference>
<gene>
    <name evidence="2" type="ORF">LCGC14_2425770</name>
</gene>
<name>A0A0F9BNG1_9ZZZZ</name>
<feature type="compositionally biased region" description="Basic residues" evidence="1">
    <location>
        <begin position="108"/>
        <end position="125"/>
    </location>
</feature>
<organism evidence="2">
    <name type="scientific">marine sediment metagenome</name>
    <dbReference type="NCBI Taxonomy" id="412755"/>
    <lineage>
        <taxon>unclassified sequences</taxon>
        <taxon>metagenomes</taxon>
        <taxon>ecological metagenomes</taxon>
    </lineage>
</organism>
<feature type="non-terminal residue" evidence="2">
    <location>
        <position position="1"/>
    </location>
</feature>
<accession>A0A0F9BNG1</accession>
<comment type="caution">
    <text evidence="2">The sequence shown here is derived from an EMBL/GenBank/DDBJ whole genome shotgun (WGS) entry which is preliminary data.</text>
</comment>
<evidence type="ECO:0000256" key="1">
    <source>
        <dbReference type="SAM" id="MobiDB-lite"/>
    </source>
</evidence>
<evidence type="ECO:0000313" key="2">
    <source>
        <dbReference type="EMBL" id="KKL23400.1"/>
    </source>
</evidence>
<proteinExistence type="predicted"/>